<name>A0AAE1AA32_9GAST</name>
<evidence type="ECO:0000313" key="2">
    <source>
        <dbReference type="EMBL" id="KAK3784088.1"/>
    </source>
</evidence>
<keyword evidence="1" id="KW-0472">Membrane</keyword>
<feature type="transmembrane region" description="Helical" evidence="1">
    <location>
        <begin position="33"/>
        <end position="57"/>
    </location>
</feature>
<evidence type="ECO:0000313" key="3">
    <source>
        <dbReference type="Proteomes" id="UP001283361"/>
    </source>
</evidence>
<proteinExistence type="predicted"/>
<dbReference type="EMBL" id="JAWDGP010002312">
    <property type="protein sequence ID" value="KAK3784088.1"/>
    <property type="molecule type" value="Genomic_DNA"/>
</dbReference>
<accession>A0AAE1AA32</accession>
<sequence>MEVFRTLRFRFAHPILRVIEASFFFAQTEISHLVLISATMFHFSFLVTFLVALATAADDIVVDEDFQETIIFLKKQTTFGQNVFIRGGVGNGTDCKPDEAPAKDPCAIPIAHLELELDSETPLRDLWAETDLFLTWGANETDQPSTALGTPAQWTTSNQNSDYFHDLNIYGENYWMVHFDMDCSKLPNGFFDFKGYLDGQWESDISQAQCTGNMAVTPPYTSNNHIARCGYVNVFEWGGSSCLMEELE</sequence>
<gene>
    <name evidence="2" type="ORF">RRG08_060515</name>
</gene>
<reference evidence="2" key="1">
    <citation type="journal article" date="2023" name="G3 (Bethesda)">
        <title>A reference genome for the long-term kleptoplast-retaining sea slug Elysia crispata morphotype clarki.</title>
        <authorList>
            <person name="Eastman K.E."/>
            <person name="Pendleton A.L."/>
            <person name="Shaikh M.A."/>
            <person name="Suttiyut T."/>
            <person name="Ogas R."/>
            <person name="Tomko P."/>
            <person name="Gavelis G."/>
            <person name="Widhalm J.R."/>
            <person name="Wisecaver J.H."/>
        </authorList>
    </citation>
    <scope>NUCLEOTIDE SEQUENCE</scope>
    <source>
        <strain evidence="2">ECLA1</strain>
    </source>
</reference>
<organism evidence="2 3">
    <name type="scientific">Elysia crispata</name>
    <name type="common">lettuce slug</name>
    <dbReference type="NCBI Taxonomy" id="231223"/>
    <lineage>
        <taxon>Eukaryota</taxon>
        <taxon>Metazoa</taxon>
        <taxon>Spiralia</taxon>
        <taxon>Lophotrochozoa</taxon>
        <taxon>Mollusca</taxon>
        <taxon>Gastropoda</taxon>
        <taxon>Heterobranchia</taxon>
        <taxon>Euthyneura</taxon>
        <taxon>Panpulmonata</taxon>
        <taxon>Sacoglossa</taxon>
        <taxon>Placobranchoidea</taxon>
        <taxon>Plakobranchidae</taxon>
        <taxon>Elysia</taxon>
    </lineage>
</organism>
<protein>
    <submittedName>
        <fullName evidence="2">Uncharacterized protein</fullName>
    </submittedName>
</protein>
<evidence type="ECO:0000256" key="1">
    <source>
        <dbReference type="SAM" id="Phobius"/>
    </source>
</evidence>
<keyword evidence="1" id="KW-1133">Transmembrane helix</keyword>
<keyword evidence="3" id="KW-1185">Reference proteome</keyword>
<comment type="caution">
    <text evidence="2">The sequence shown here is derived from an EMBL/GenBank/DDBJ whole genome shotgun (WGS) entry which is preliminary data.</text>
</comment>
<keyword evidence="1" id="KW-0812">Transmembrane</keyword>
<dbReference type="AlphaFoldDB" id="A0AAE1AA32"/>
<dbReference type="Proteomes" id="UP001283361">
    <property type="component" value="Unassembled WGS sequence"/>
</dbReference>